<protein>
    <submittedName>
        <fullName evidence="3">dTTP/UTP pyrophosphatase</fullName>
    </submittedName>
</protein>
<dbReference type="AlphaFoldDB" id="A0AA35W4Y6"/>
<dbReference type="PANTHER" id="PTHR43213">
    <property type="entry name" value="BIFUNCTIONAL DTTP/UTP PYROPHOSPHATASE/METHYLTRANSFERASE PROTEIN-RELATED"/>
    <property type="match status" value="1"/>
</dbReference>
<evidence type="ECO:0000256" key="2">
    <source>
        <dbReference type="ARBA" id="ARBA00022801"/>
    </source>
</evidence>
<dbReference type="Proteomes" id="UP001174909">
    <property type="component" value="Unassembled WGS sequence"/>
</dbReference>
<dbReference type="InterPro" id="IPR003697">
    <property type="entry name" value="Maf-like"/>
</dbReference>
<evidence type="ECO:0000313" key="4">
    <source>
        <dbReference type="Proteomes" id="UP001174909"/>
    </source>
</evidence>
<dbReference type="InterPro" id="IPR029001">
    <property type="entry name" value="ITPase-like_fam"/>
</dbReference>
<gene>
    <name evidence="3" type="ORF">GBAR_LOCUS3521</name>
</gene>
<comment type="cofactor">
    <cofactor evidence="1">
        <name>a divalent metal cation</name>
        <dbReference type="ChEBI" id="CHEBI:60240"/>
    </cofactor>
</comment>
<dbReference type="GO" id="GO:0047429">
    <property type="term" value="F:nucleoside triphosphate diphosphatase activity"/>
    <property type="evidence" value="ECO:0007669"/>
    <property type="project" value="InterPro"/>
</dbReference>
<evidence type="ECO:0000256" key="1">
    <source>
        <dbReference type="ARBA" id="ARBA00001968"/>
    </source>
</evidence>
<dbReference type="PANTHER" id="PTHR43213:SF5">
    <property type="entry name" value="BIFUNCTIONAL DTTP_UTP PYROPHOSPHATASE_METHYLTRANSFERASE PROTEIN-RELATED"/>
    <property type="match status" value="1"/>
</dbReference>
<dbReference type="SUPFAM" id="SSF52972">
    <property type="entry name" value="ITPase-like"/>
    <property type="match status" value="1"/>
</dbReference>
<proteinExistence type="predicted"/>
<dbReference type="Gene3D" id="3.90.950.10">
    <property type="match status" value="1"/>
</dbReference>
<dbReference type="EMBL" id="CASHTH010000502">
    <property type="protein sequence ID" value="CAI8002989.1"/>
    <property type="molecule type" value="Genomic_DNA"/>
</dbReference>
<comment type="caution">
    <text evidence="3">The sequence shown here is derived from an EMBL/GenBank/DDBJ whole genome shotgun (WGS) entry which is preliminary data.</text>
</comment>
<dbReference type="Pfam" id="PF02545">
    <property type="entry name" value="Maf"/>
    <property type="match status" value="1"/>
</dbReference>
<keyword evidence="2" id="KW-0378">Hydrolase</keyword>
<accession>A0AA35W4Y6</accession>
<organism evidence="3 4">
    <name type="scientific">Geodia barretti</name>
    <name type="common">Barrett's horny sponge</name>
    <dbReference type="NCBI Taxonomy" id="519541"/>
    <lineage>
        <taxon>Eukaryota</taxon>
        <taxon>Metazoa</taxon>
        <taxon>Porifera</taxon>
        <taxon>Demospongiae</taxon>
        <taxon>Heteroscleromorpha</taxon>
        <taxon>Tetractinellida</taxon>
        <taxon>Astrophorina</taxon>
        <taxon>Geodiidae</taxon>
        <taxon>Geodia</taxon>
    </lineage>
</organism>
<sequence length="176" mass="20302">MPMRLWIPSCHPPNTCEKSHSAKQRLLSIVLTTRSFWEPIQLWHWKMRFSKNRMTPNTPQTCWRNFREKPIRSIQGWLSQIQKPDRPSQKLQLPTSPCACSHRRILRRYVATGDSMDKAGAYGAQGRASAFIQSISGCFYNVVGLPLACFWSLYHRLAGQSLWAIIPENRDATNSI</sequence>
<evidence type="ECO:0000313" key="3">
    <source>
        <dbReference type="EMBL" id="CAI8002989.1"/>
    </source>
</evidence>
<name>A0AA35W4Y6_GEOBA</name>
<keyword evidence="4" id="KW-1185">Reference proteome</keyword>
<reference evidence="3" key="1">
    <citation type="submission" date="2023-03" db="EMBL/GenBank/DDBJ databases">
        <authorList>
            <person name="Steffen K."/>
            <person name="Cardenas P."/>
        </authorList>
    </citation>
    <scope>NUCLEOTIDE SEQUENCE</scope>
</reference>